<dbReference type="EMBL" id="NHYE01005529">
    <property type="protein sequence ID" value="PPQ70765.1"/>
    <property type="molecule type" value="Genomic_DNA"/>
</dbReference>
<evidence type="ECO:0000313" key="1">
    <source>
        <dbReference type="EMBL" id="PPQ70765.1"/>
    </source>
</evidence>
<dbReference type="OrthoDB" id="3266451at2759"/>
<accession>A0A409VWX6</accession>
<evidence type="ECO:0000313" key="2">
    <source>
        <dbReference type="Proteomes" id="UP000284706"/>
    </source>
</evidence>
<dbReference type="InParanoid" id="A0A409VWX6"/>
<organism evidence="1 2">
    <name type="scientific">Gymnopilus dilepis</name>
    <dbReference type="NCBI Taxonomy" id="231916"/>
    <lineage>
        <taxon>Eukaryota</taxon>
        <taxon>Fungi</taxon>
        <taxon>Dikarya</taxon>
        <taxon>Basidiomycota</taxon>
        <taxon>Agaricomycotina</taxon>
        <taxon>Agaricomycetes</taxon>
        <taxon>Agaricomycetidae</taxon>
        <taxon>Agaricales</taxon>
        <taxon>Agaricineae</taxon>
        <taxon>Hymenogastraceae</taxon>
        <taxon>Gymnopilus</taxon>
    </lineage>
</organism>
<proteinExistence type="predicted"/>
<dbReference type="Proteomes" id="UP000284706">
    <property type="component" value="Unassembled WGS sequence"/>
</dbReference>
<sequence>MASQSLASILEDMEIDDIVGPPVYSLDSDVLAAVFTFNADIFADDEDALKITRLSSQVCRYWRRITLNSPCLWGMLLDFDKTPHYSNLWREEILRRSGDSLLTIKGLRSFFWHPNGVPLQFLFTLLTDHWIRIEKIALRTSLNVDAATWKNIFRPAPHLRSFYLGFEGIRGDGYDELFAQPLFDTNAPLLHHFDLQGINFNTAAVRPWISQVRSLHLGWPLSPSALFRILQMTTRLELLHYFDGNRQNTNQVMPMPQIALMSLKRIELIVDLINCLTFLTYVTVPRNCSLEFCSTTLDVDDLAPNAPGFKPLVARLAQHAHQLFSCHPPFAIKVEFLADATFQDSWNDARSLNRKFRFRIPMFSNKVDNISFILDKFSFSSPCFDSVRNLYFIAPIAAEVNLEILHFFALFPAVELLYTDGTTLEVIMSNGGQEEPLHIFPSLKILKIDTKNLYRKPEEELPSVVEYMRFRKRNGYPDIMLDLVL</sequence>
<gene>
    <name evidence="1" type="ORF">CVT26_014716</name>
</gene>
<keyword evidence="2" id="KW-1185">Reference proteome</keyword>
<protein>
    <recommendedName>
        <fullName evidence="3">F-box domain-containing protein</fullName>
    </recommendedName>
</protein>
<dbReference type="AlphaFoldDB" id="A0A409VWX6"/>
<name>A0A409VWX6_9AGAR</name>
<reference evidence="1 2" key="1">
    <citation type="journal article" date="2018" name="Evol. Lett.">
        <title>Horizontal gene cluster transfer increased hallucinogenic mushroom diversity.</title>
        <authorList>
            <person name="Reynolds H.T."/>
            <person name="Vijayakumar V."/>
            <person name="Gluck-Thaler E."/>
            <person name="Korotkin H.B."/>
            <person name="Matheny P.B."/>
            <person name="Slot J.C."/>
        </authorList>
    </citation>
    <scope>NUCLEOTIDE SEQUENCE [LARGE SCALE GENOMIC DNA]</scope>
    <source>
        <strain evidence="1 2">SRW20</strain>
    </source>
</reference>
<evidence type="ECO:0008006" key="3">
    <source>
        <dbReference type="Google" id="ProtNLM"/>
    </source>
</evidence>
<comment type="caution">
    <text evidence="1">The sequence shown here is derived from an EMBL/GenBank/DDBJ whole genome shotgun (WGS) entry which is preliminary data.</text>
</comment>